<organism evidence="1 2">
    <name type="scientific">Candidatus Thiomargarita nelsonii</name>
    <dbReference type="NCBI Taxonomy" id="1003181"/>
    <lineage>
        <taxon>Bacteria</taxon>
        <taxon>Pseudomonadati</taxon>
        <taxon>Pseudomonadota</taxon>
        <taxon>Gammaproteobacteria</taxon>
        <taxon>Thiotrichales</taxon>
        <taxon>Thiotrichaceae</taxon>
        <taxon>Thiomargarita</taxon>
    </lineage>
</organism>
<sequence>MRILSHKLQEHWDETLFSEVNSAGGVAMQIQCREQHDSYRTVGEILKYIAEMSQNQQFSAREHLIKALYQLQETTGLPDSLFQACLQPVLNELQKANLMGKKVGQIEQISRGIVVDSKTMWPLNTRRSGT</sequence>
<reference evidence="1 2" key="1">
    <citation type="journal article" date="2016" name="Front. Microbiol.">
        <title>Single-Cell (Meta-)Genomics of a Dimorphic Candidatus Thiomargarita nelsonii Reveals Genomic Plasticity.</title>
        <authorList>
            <person name="Flood B.E."/>
            <person name="Fliss P."/>
            <person name="Jones D.S."/>
            <person name="Dick G.J."/>
            <person name="Jain S."/>
            <person name="Kaster A.K."/>
            <person name="Winkel M."/>
            <person name="Mussmann M."/>
            <person name="Bailey J."/>
        </authorList>
    </citation>
    <scope>NUCLEOTIDE SEQUENCE [LARGE SCALE GENOMIC DNA]</scope>
    <source>
        <strain evidence="1">Hydrate Ridge</strain>
    </source>
</reference>
<proteinExistence type="predicted"/>
<evidence type="ECO:0000313" key="1">
    <source>
        <dbReference type="EMBL" id="KHD05412.2"/>
    </source>
</evidence>
<dbReference type="Proteomes" id="UP000030428">
    <property type="component" value="Unassembled WGS sequence"/>
</dbReference>
<comment type="caution">
    <text evidence="1">The sequence shown here is derived from an EMBL/GenBank/DDBJ whole genome shotgun (WGS) entry which is preliminary data.</text>
</comment>
<keyword evidence="2" id="KW-1185">Reference proteome</keyword>
<accession>A0A0A6P4T6</accession>
<dbReference type="AlphaFoldDB" id="A0A0A6P4T6"/>
<name>A0A0A6P4T6_9GAMM</name>
<protein>
    <submittedName>
        <fullName evidence="1">Uncharacterized protein</fullName>
    </submittedName>
</protein>
<evidence type="ECO:0000313" key="2">
    <source>
        <dbReference type="Proteomes" id="UP000030428"/>
    </source>
</evidence>
<gene>
    <name evidence="1" type="ORF">PN36_15075</name>
</gene>
<dbReference type="EMBL" id="JSZA02000054">
    <property type="protein sequence ID" value="KHD05412.2"/>
    <property type="molecule type" value="Genomic_DNA"/>
</dbReference>